<dbReference type="AlphaFoldDB" id="A0A9N9WSG2"/>
<feature type="signal peptide" evidence="1">
    <location>
        <begin position="1"/>
        <end position="18"/>
    </location>
</feature>
<protein>
    <recommendedName>
        <fullName evidence="4">Salivary secreted peptide</fullName>
    </recommendedName>
</protein>
<accession>A0A9N9WSG2</accession>
<name>A0A9N9WSG2_9DIPT</name>
<sequence>MKVISFVICFVLISLVLAAPTPNDETIAETVGSDDVANNEGDTQSFHLLRLLAIPLFILG</sequence>
<organism evidence="2 3">
    <name type="scientific">Chironomus riparius</name>
    <dbReference type="NCBI Taxonomy" id="315576"/>
    <lineage>
        <taxon>Eukaryota</taxon>
        <taxon>Metazoa</taxon>
        <taxon>Ecdysozoa</taxon>
        <taxon>Arthropoda</taxon>
        <taxon>Hexapoda</taxon>
        <taxon>Insecta</taxon>
        <taxon>Pterygota</taxon>
        <taxon>Neoptera</taxon>
        <taxon>Endopterygota</taxon>
        <taxon>Diptera</taxon>
        <taxon>Nematocera</taxon>
        <taxon>Chironomoidea</taxon>
        <taxon>Chironomidae</taxon>
        <taxon>Chironominae</taxon>
        <taxon>Chironomus</taxon>
    </lineage>
</organism>
<evidence type="ECO:0000313" key="3">
    <source>
        <dbReference type="Proteomes" id="UP001153620"/>
    </source>
</evidence>
<dbReference type="EMBL" id="OU895878">
    <property type="protein sequence ID" value="CAG9804320.1"/>
    <property type="molecule type" value="Genomic_DNA"/>
</dbReference>
<evidence type="ECO:0000313" key="2">
    <source>
        <dbReference type="EMBL" id="CAG9804320.1"/>
    </source>
</evidence>
<gene>
    <name evidence="2" type="ORF">CHIRRI_LOCUS7211</name>
</gene>
<evidence type="ECO:0000256" key="1">
    <source>
        <dbReference type="SAM" id="SignalP"/>
    </source>
</evidence>
<dbReference type="Proteomes" id="UP001153620">
    <property type="component" value="Chromosome 2"/>
</dbReference>
<keyword evidence="3" id="KW-1185">Reference proteome</keyword>
<reference evidence="2" key="2">
    <citation type="submission" date="2022-10" db="EMBL/GenBank/DDBJ databases">
        <authorList>
            <consortium name="ENA_rothamsted_submissions"/>
            <consortium name="culmorum"/>
            <person name="King R."/>
        </authorList>
    </citation>
    <scope>NUCLEOTIDE SEQUENCE</scope>
</reference>
<proteinExistence type="predicted"/>
<keyword evidence="1" id="KW-0732">Signal</keyword>
<evidence type="ECO:0008006" key="4">
    <source>
        <dbReference type="Google" id="ProtNLM"/>
    </source>
</evidence>
<feature type="chain" id="PRO_5040112326" description="Salivary secreted peptide" evidence="1">
    <location>
        <begin position="19"/>
        <end position="60"/>
    </location>
</feature>
<reference evidence="2" key="1">
    <citation type="submission" date="2022-01" db="EMBL/GenBank/DDBJ databases">
        <authorList>
            <person name="King R."/>
        </authorList>
    </citation>
    <scope>NUCLEOTIDE SEQUENCE</scope>
</reference>